<accession>A0ABT3JNW5</accession>
<dbReference type="Proteomes" id="UP001209107">
    <property type="component" value="Unassembled WGS sequence"/>
</dbReference>
<evidence type="ECO:0008006" key="5">
    <source>
        <dbReference type="Google" id="ProtNLM"/>
    </source>
</evidence>
<dbReference type="EMBL" id="JAPCHZ010000005">
    <property type="protein sequence ID" value="MCW4452448.1"/>
    <property type="molecule type" value="Genomic_DNA"/>
</dbReference>
<keyword evidence="4" id="KW-1185">Reference proteome</keyword>
<sequence length="104" mass="11223">MKNITFIKTNMMLAAALLTAGVIMSYKVAEEKAAETVYYYNSNDVSEGAFATVGNWSSSISPSCLTSGNRPCKMVVPDGTSLSDQIGGKTNDEVLDIHPDERRP</sequence>
<evidence type="ECO:0000313" key="4">
    <source>
        <dbReference type="Proteomes" id="UP001209107"/>
    </source>
</evidence>
<evidence type="ECO:0000256" key="2">
    <source>
        <dbReference type="SAM" id="SignalP"/>
    </source>
</evidence>
<organism evidence="3 4">
    <name type="scientific">Kaistella yananensis</name>
    <dbReference type="NCBI Taxonomy" id="2989820"/>
    <lineage>
        <taxon>Bacteria</taxon>
        <taxon>Pseudomonadati</taxon>
        <taxon>Bacteroidota</taxon>
        <taxon>Flavobacteriia</taxon>
        <taxon>Flavobacteriales</taxon>
        <taxon>Weeksellaceae</taxon>
        <taxon>Chryseobacterium group</taxon>
        <taxon>Kaistella</taxon>
    </lineage>
</organism>
<evidence type="ECO:0000256" key="1">
    <source>
        <dbReference type="SAM" id="MobiDB-lite"/>
    </source>
</evidence>
<feature type="signal peptide" evidence="2">
    <location>
        <begin position="1"/>
        <end position="29"/>
    </location>
</feature>
<feature type="chain" id="PRO_5046703703" description="Secreted protein" evidence="2">
    <location>
        <begin position="30"/>
        <end position="104"/>
    </location>
</feature>
<name>A0ABT3JNW5_9FLAO</name>
<comment type="caution">
    <text evidence="3">The sequence shown here is derived from an EMBL/GenBank/DDBJ whole genome shotgun (WGS) entry which is preliminary data.</text>
</comment>
<gene>
    <name evidence="3" type="ORF">OK344_09525</name>
</gene>
<keyword evidence="2" id="KW-0732">Signal</keyword>
<proteinExistence type="predicted"/>
<feature type="compositionally biased region" description="Basic and acidic residues" evidence="1">
    <location>
        <begin position="90"/>
        <end position="104"/>
    </location>
</feature>
<reference evidence="3 4" key="1">
    <citation type="submission" date="2022-10" db="EMBL/GenBank/DDBJ databases">
        <title>Kaistella sp. BT-6-1-3.</title>
        <authorList>
            <person name="Ai J."/>
            <person name="Deng Z."/>
        </authorList>
    </citation>
    <scope>NUCLEOTIDE SEQUENCE [LARGE SCALE GENOMIC DNA]</scope>
    <source>
        <strain evidence="3 4">BT6-1-3</strain>
    </source>
</reference>
<evidence type="ECO:0000313" key="3">
    <source>
        <dbReference type="EMBL" id="MCW4452448.1"/>
    </source>
</evidence>
<protein>
    <recommendedName>
        <fullName evidence="5">Secreted protein</fullName>
    </recommendedName>
</protein>
<feature type="region of interest" description="Disordered" evidence="1">
    <location>
        <begin position="81"/>
        <end position="104"/>
    </location>
</feature>
<dbReference type="RefSeq" id="WP_265144573.1">
    <property type="nucleotide sequence ID" value="NZ_JAPCHZ010000005.1"/>
</dbReference>